<proteinExistence type="inferred from homology"/>
<evidence type="ECO:0000256" key="6">
    <source>
        <dbReference type="RuleBase" id="RU362091"/>
    </source>
</evidence>
<evidence type="ECO:0000256" key="1">
    <source>
        <dbReference type="ARBA" id="ARBA00004141"/>
    </source>
</evidence>
<feature type="transmembrane region" description="Helical" evidence="7">
    <location>
        <begin position="52"/>
        <end position="68"/>
    </location>
</feature>
<dbReference type="RefSeq" id="XP_064850400.1">
    <property type="nucleotide sequence ID" value="XM_064994328.1"/>
</dbReference>
<dbReference type="GO" id="GO:0005886">
    <property type="term" value="C:plasma membrane"/>
    <property type="evidence" value="ECO:0007669"/>
    <property type="project" value="TreeGrafter"/>
</dbReference>
<keyword evidence="5 7" id="KW-0472">Membrane</keyword>
<dbReference type="Proteomes" id="UP001360560">
    <property type="component" value="Unassembled WGS sequence"/>
</dbReference>
<feature type="transmembrane region" description="Helical" evidence="7">
    <location>
        <begin position="618"/>
        <end position="642"/>
    </location>
</feature>
<dbReference type="InterPro" id="IPR038377">
    <property type="entry name" value="Na/Glc_symporter_sf"/>
</dbReference>
<reference evidence="8 9" key="1">
    <citation type="journal article" date="2023" name="Elife">
        <title>Identification of key yeast species and microbe-microbe interactions impacting larval growth of Drosophila in the wild.</title>
        <authorList>
            <person name="Mure A."/>
            <person name="Sugiura Y."/>
            <person name="Maeda R."/>
            <person name="Honda K."/>
            <person name="Sakurai N."/>
            <person name="Takahashi Y."/>
            <person name="Watada M."/>
            <person name="Katoh T."/>
            <person name="Gotoh A."/>
            <person name="Gotoh Y."/>
            <person name="Taniguchi I."/>
            <person name="Nakamura K."/>
            <person name="Hayashi T."/>
            <person name="Katayama T."/>
            <person name="Uemura T."/>
            <person name="Hattori Y."/>
        </authorList>
    </citation>
    <scope>NUCLEOTIDE SEQUENCE [LARGE SCALE GENOMIC DNA]</scope>
    <source>
        <strain evidence="8 9">SC-9</strain>
    </source>
</reference>
<evidence type="ECO:0000256" key="4">
    <source>
        <dbReference type="ARBA" id="ARBA00022989"/>
    </source>
</evidence>
<dbReference type="PANTHER" id="PTHR46154">
    <property type="match status" value="1"/>
</dbReference>
<feature type="transmembrane region" description="Helical" evidence="7">
    <location>
        <begin position="289"/>
        <end position="311"/>
    </location>
</feature>
<keyword evidence="9" id="KW-1185">Reference proteome</keyword>
<dbReference type="InterPro" id="IPR031155">
    <property type="entry name" value="DUR"/>
</dbReference>
<feature type="transmembrane region" description="Helical" evidence="7">
    <location>
        <begin position="587"/>
        <end position="606"/>
    </location>
</feature>
<protein>
    <recommendedName>
        <fullName evidence="10">Urea transporter</fullName>
    </recommendedName>
</protein>
<dbReference type="PROSITE" id="PS50283">
    <property type="entry name" value="NA_SOLUT_SYMP_3"/>
    <property type="match status" value="1"/>
</dbReference>
<dbReference type="Gene3D" id="1.20.1730.10">
    <property type="entry name" value="Sodium/glucose cotransporter"/>
    <property type="match status" value="1"/>
</dbReference>
<accession>A0AAV5QEL4</accession>
<feature type="transmembrane region" description="Helical" evidence="7">
    <location>
        <begin position="166"/>
        <end position="185"/>
    </location>
</feature>
<evidence type="ECO:0008006" key="10">
    <source>
        <dbReference type="Google" id="ProtNLM"/>
    </source>
</evidence>
<feature type="transmembrane region" description="Helical" evidence="7">
    <location>
        <begin position="419"/>
        <end position="440"/>
    </location>
</feature>
<feature type="transmembrane region" description="Helical" evidence="7">
    <location>
        <begin position="12"/>
        <end position="31"/>
    </location>
</feature>
<feature type="transmembrane region" description="Helical" evidence="7">
    <location>
        <begin position="251"/>
        <end position="269"/>
    </location>
</feature>
<organism evidence="8 9">
    <name type="scientific">Saccharomycopsis crataegensis</name>
    <dbReference type="NCBI Taxonomy" id="43959"/>
    <lineage>
        <taxon>Eukaryota</taxon>
        <taxon>Fungi</taxon>
        <taxon>Dikarya</taxon>
        <taxon>Ascomycota</taxon>
        <taxon>Saccharomycotina</taxon>
        <taxon>Saccharomycetes</taxon>
        <taxon>Saccharomycopsidaceae</taxon>
        <taxon>Saccharomycopsis</taxon>
    </lineage>
</organism>
<feature type="transmembrane region" description="Helical" evidence="7">
    <location>
        <begin position="452"/>
        <end position="475"/>
    </location>
</feature>
<dbReference type="InterPro" id="IPR001734">
    <property type="entry name" value="Na/solute_symporter"/>
</dbReference>
<dbReference type="NCBIfam" id="TIGR00813">
    <property type="entry name" value="sss"/>
    <property type="match status" value="1"/>
</dbReference>
<dbReference type="Pfam" id="PF00474">
    <property type="entry name" value="SSF"/>
    <property type="match status" value="1"/>
</dbReference>
<evidence type="ECO:0000256" key="3">
    <source>
        <dbReference type="ARBA" id="ARBA00022692"/>
    </source>
</evidence>
<comment type="caution">
    <text evidence="8">The sequence shown here is derived from an EMBL/GenBank/DDBJ whole genome shotgun (WGS) entry which is preliminary data.</text>
</comment>
<gene>
    <name evidence="8" type="ORF">DASC09_007250</name>
</gene>
<dbReference type="GO" id="GO:0015204">
    <property type="term" value="F:urea transmembrane transporter activity"/>
    <property type="evidence" value="ECO:0007669"/>
    <property type="project" value="InterPro"/>
</dbReference>
<dbReference type="GeneID" id="90071379"/>
<evidence type="ECO:0000313" key="8">
    <source>
        <dbReference type="EMBL" id="GMM33400.1"/>
    </source>
</evidence>
<keyword evidence="3 7" id="KW-0812">Transmembrane</keyword>
<feature type="transmembrane region" description="Helical" evidence="7">
    <location>
        <begin position="88"/>
        <end position="108"/>
    </location>
</feature>
<evidence type="ECO:0000256" key="7">
    <source>
        <dbReference type="SAM" id="Phobius"/>
    </source>
</evidence>
<dbReference type="EMBL" id="BTFZ01000001">
    <property type="protein sequence ID" value="GMM33400.1"/>
    <property type="molecule type" value="Genomic_DNA"/>
</dbReference>
<name>A0AAV5QEL4_9ASCO</name>
<keyword evidence="4 7" id="KW-1133">Transmembrane helix</keyword>
<evidence type="ECO:0000313" key="9">
    <source>
        <dbReference type="Proteomes" id="UP001360560"/>
    </source>
</evidence>
<feature type="transmembrane region" description="Helical" evidence="7">
    <location>
        <begin position="390"/>
        <end position="413"/>
    </location>
</feature>
<feature type="transmembrane region" description="Helical" evidence="7">
    <location>
        <begin position="129"/>
        <end position="160"/>
    </location>
</feature>
<evidence type="ECO:0000256" key="2">
    <source>
        <dbReference type="ARBA" id="ARBA00006434"/>
    </source>
</evidence>
<comment type="similarity">
    <text evidence="2 6">Belongs to the sodium:solute symporter (SSF) (TC 2.A.21) family.</text>
</comment>
<evidence type="ECO:0000256" key="5">
    <source>
        <dbReference type="ARBA" id="ARBA00023136"/>
    </source>
</evidence>
<feature type="transmembrane region" description="Helical" evidence="7">
    <location>
        <begin position="487"/>
        <end position="510"/>
    </location>
</feature>
<feature type="transmembrane region" description="Helical" evidence="7">
    <location>
        <begin position="349"/>
        <end position="378"/>
    </location>
</feature>
<dbReference type="PANTHER" id="PTHR46154:SF2">
    <property type="entry name" value="SOLUTE SYMPORTER FAMILY TRANSPORTER (AFU_ORTHOLOGUE AFUA_6G03200)"/>
    <property type="match status" value="1"/>
</dbReference>
<comment type="subcellular location">
    <subcellularLocation>
        <location evidence="1">Membrane</location>
        <topology evidence="1">Multi-pass membrane protein</topology>
    </subcellularLocation>
</comment>
<dbReference type="CDD" id="cd11476">
    <property type="entry name" value="SLC5sbd_DUR3"/>
    <property type="match status" value="1"/>
</dbReference>
<feature type="transmembrane region" description="Helical" evidence="7">
    <location>
        <begin position="197"/>
        <end position="214"/>
    </location>
</feature>
<sequence length="663" mass="72778">MEPTLSQGVGYGIILGLGAFFALLMIYVTYLQNKRSTHKTSNADEFTAASRNIPMGLMVVSIVSSWTWSLTLLQSATESYNIGISGSWWYGVGGLLQVSVFSIVAAKVKSNANLVTTFPEMAYFRFGTFGHLTFLFCGLICNVIVSSCILIGGGAVFAAVTGMSIYAAYFLIPLVCAIYVVFGGLRATFISDASHTLVMLVFLLTFAFLIFTKSDKIGSPGKMWELLTEVGHQEPIEGNYHGSYLTFRSHAGGMFSFKSITTGFGLVCVDQTYWNRAMASKSSTTSRAYFLGAICWFIIPVSMGLVLGLAARACSTYSDWVPLTDEEVSAGLAAVSAATYMFGKLGSTLILLMVFLSVISSFSGELIATATLLAYDIFKKYLAPKASTKKVLIASQVSVFIWAIVSSVVATIFNKIGITLGWLFYFLGTATCGMVFPVVLTFTWKKLNATGAIFGAIGGMGLAIMVWLVTCKVYVGEINVTNLSNEWVSFSGNITALVMGGVISIGFSLIKPDNYDFNDTRNRTILNEQPNEIVDEESTSPSDLVKNTNYDKEIKKVAVENIEVVSDDLPSAHSIEFEYLDRQFKKYILYCIILALVIAVIISVPLSASPYIFSKRFYTFIIVLMFIWLFCTFFMCVIYPVWESRVIIWELLTGKRIGDTSED</sequence>
<dbReference type="AlphaFoldDB" id="A0AAV5QEL4"/>